<dbReference type="Pfam" id="PF12654">
    <property type="entry name" value="DUF3786"/>
    <property type="match status" value="1"/>
</dbReference>
<dbReference type="Proteomes" id="UP001144372">
    <property type="component" value="Unassembled WGS sequence"/>
</dbReference>
<evidence type="ECO:0000313" key="2">
    <source>
        <dbReference type="EMBL" id="GLI33947.1"/>
    </source>
</evidence>
<accession>A0A9W6FRW1</accession>
<keyword evidence="3" id="KW-1185">Reference proteome</keyword>
<proteinExistence type="predicted"/>
<comment type="caution">
    <text evidence="2">The sequence shown here is derived from an EMBL/GenBank/DDBJ whole genome shotgun (WGS) entry which is preliminary data.</text>
</comment>
<dbReference type="InterPro" id="IPR024264">
    <property type="entry name" value="DUF3786"/>
</dbReference>
<dbReference type="RefSeq" id="WP_281793227.1">
    <property type="nucleotide sequence ID" value="NZ_BSDR01000001.1"/>
</dbReference>
<sequence>MTEESPQFVSVHTIANRFEADLLLDALEQEGIPTLLRTFEETPYDGLFVSQRGWGKIMVPEALTSQARQVIEPLLKTVQPESPYVAPSEIDPHLWERLRAADPQTVCHSANVRYNGALEAYEFPFLNTRFHCFPHQEAIEPIEENPYVRLDFEFYLATLYYLLEAQPREPSGNWISEKDLPGGAFFFRGPHVFPFSPLLKLFDPHPHLFDAASQVLGGTRVDMGDAAYSLQIYPRVPLLFVFWKGDDEFEAAMNVRFDENILLHLKTLDTLWALVNVVCRSLRTAGKQLSEGTPS</sequence>
<dbReference type="EMBL" id="BSDR01000001">
    <property type="protein sequence ID" value="GLI33947.1"/>
    <property type="molecule type" value="Genomic_DNA"/>
</dbReference>
<reference evidence="2" key="1">
    <citation type="submission" date="2022-12" db="EMBL/GenBank/DDBJ databases">
        <title>Reference genome sequencing for broad-spectrum identification of bacterial and archaeal isolates by mass spectrometry.</title>
        <authorList>
            <person name="Sekiguchi Y."/>
            <person name="Tourlousse D.M."/>
        </authorList>
    </citation>
    <scope>NUCLEOTIDE SEQUENCE</scope>
    <source>
        <strain evidence="2">ASRB1</strain>
    </source>
</reference>
<protein>
    <recommendedName>
        <fullName evidence="1">DUF3786 domain-containing protein</fullName>
    </recommendedName>
</protein>
<name>A0A9W6FRW1_9BACT</name>
<gene>
    <name evidence="2" type="ORF">DAMNIGENAA_13800</name>
</gene>
<organism evidence="2 3">
    <name type="scientific">Desulforhabdus amnigena</name>
    <dbReference type="NCBI Taxonomy" id="40218"/>
    <lineage>
        <taxon>Bacteria</taxon>
        <taxon>Pseudomonadati</taxon>
        <taxon>Thermodesulfobacteriota</taxon>
        <taxon>Syntrophobacteria</taxon>
        <taxon>Syntrophobacterales</taxon>
        <taxon>Syntrophobacteraceae</taxon>
        <taxon>Desulforhabdus</taxon>
    </lineage>
</organism>
<evidence type="ECO:0000313" key="3">
    <source>
        <dbReference type="Proteomes" id="UP001144372"/>
    </source>
</evidence>
<feature type="domain" description="DUF3786" evidence="1">
    <location>
        <begin position="102"/>
        <end position="280"/>
    </location>
</feature>
<dbReference type="AlphaFoldDB" id="A0A9W6FRW1"/>
<evidence type="ECO:0000259" key="1">
    <source>
        <dbReference type="Pfam" id="PF12654"/>
    </source>
</evidence>